<feature type="domain" description="Glycosyltransferase 2-like" evidence="4">
    <location>
        <begin position="86"/>
        <end position="209"/>
    </location>
</feature>
<evidence type="ECO:0000313" key="5">
    <source>
        <dbReference type="EMBL" id="MDR7148308.1"/>
    </source>
</evidence>
<keyword evidence="3" id="KW-0808">Transferase</keyword>
<comment type="caution">
    <text evidence="5">The sequence shown here is derived from an EMBL/GenBank/DDBJ whole genome shotgun (WGS) entry which is preliminary data.</text>
</comment>
<dbReference type="Proteomes" id="UP001265700">
    <property type="component" value="Unassembled WGS sequence"/>
</dbReference>
<keyword evidence="6" id="KW-1185">Reference proteome</keyword>
<evidence type="ECO:0000313" key="6">
    <source>
        <dbReference type="Proteomes" id="UP001265700"/>
    </source>
</evidence>
<dbReference type="EMBL" id="JAVDWU010000001">
    <property type="protein sequence ID" value="MDR7148308.1"/>
    <property type="molecule type" value="Genomic_DNA"/>
</dbReference>
<dbReference type="PANTHER" id="PTHR43179:SF12">
    <property type="entry name" value="GALACTOFURANOSYLTRANSFERASE GLFT2"/>
    <property type="match status" value="1"/>
</dbReference>
<protein>
    <submittedName>
        <fullName evidence="5">GT2 family glycosyltransferase</fullName>
    </submittedName>
</protein>
<reference evidence="5 6" key="1">
    <citation type="submission" date="2023-07" db="EMBL/GenBank/DDBJ databases">
        <title>Sorghum-associated microbial communities from plants grown in Nebraska, USA.</title>
        <authorList>
            <person name="Schachtman D."/>
        </authorList>
    </citation>
    <scope>NUCLEOTIDE SEQUENCE [LARGE SCALE GENOMIC DNA]</scope>
    <source>
        <strain evidence="5 6">4249</strain>
    </source>
</reference>
<organism evidence="5 6">
    <name type="scientific">Hydrogenophaga palleronii</name>
    <dbReference type="NCBI Taxonomy" id="65655"/>
    <lineage>
        <taxon>Bacteria</taxon>
        <taxon>Pseudomonadati</taxon>
        <taxon>Pseudomonadota</taxon>
        <taxon>Betaproteobacteria</taxon>
        <taxon>Burkholderiales</taxon>
        <taxon>Comamonadaceae</taxon>
        <taxon>Hydrogenophaga</taxon>
    </lineage>
</organism>
<dbReference type="InterPro" id="IPR029044">
    <property type="entry name" value="Nucleotide-diphossugar_trans"/>
</dbReference>
<keyword evidence="2" id="KW-0328">Glycosyltransferase</keyword>
<evidence type="ECO:0000256" key="3">
    <source>
        <dbReference type="ARBA" id="ARBA00022679"/>
    </source>
</evidence>
<proteinExistence type="inferred from homology"/>
<dbReference type="Pfam" id="PF13632">
    <property type="entry name" value="Glyco_trans_2_3"/>
    <property type="match status" value="1"/>
</dbReference>
<evidence type="ECO:0000259" key="4">
    <source>
        <dbReference type="Pfam" id="PF13632"/>
    </source>
</evidence>
<dbReference type="PANTHER" id="PTHR43179">
    <property type="entry name" value="RHAMNOSYLTRANSFERASE WBBL"/>
    <property type="match status" value="1"/>
</dbReference>
<comment type="similarity">
    <text evidence="1">Belongs to the glycosyltransferase 2 family.</text>
</comment>
<accession>A0ABU1WGC1</accession>
<dbReference type="SUPFAM" id="SSF53448">
    <property type="entry name" value="Nucleotide-diphospho-sugar transferases"/>
    <property type="match status" value="1"/>
</dbReference>
<evidence type="ECO:0000256" key="1">
    <source>
        <dbReference type="ARBA" id="ARBA00006739"/>
    </source>
</evidence>
<evidence type="ECO:0000256" key="2">
    <source>
        <dbReference type="ARBA" id="ARBA00022676"/>
    </source>
</evidence>
<gene>
    <name evidence="5" type="ORF">J2W49_000236</name>
</gene>
<dbReference type="Gene3D" id="3.90.550.10">
    <property type="entry name" value="Spore Coat Polysaccharide Biosynthesis Protein SpsA, Chain A"/>
    <property type="match status" value="1"/>
</dbReference>
<name>A0ABU1WGC1_9BURK</name>
<sequence length="251" mass="27826">MNICLSLVSHGQAALGNQFLGDLAKTQAVKQLIVTSNLPEESPWAAMPRPATQLDNRQPLGFAANHNQAFAHCDQPFYCVANPDIRLPTDPFPGLLARMQDPKVGLVAPLVLSPAGQIEDSARRFPTPGNLFRKAMGGDDGRYQLSPGEGEAARPVEWVAGMFLLFRADAFRDVGGFDDKFHLYYEDVDICARLWKAGWKVVLSPDVQVIHAAQRASRHHPRYMAWHATSMARYFIKHLGRLPHTFVDSGP</sequence>
<dbReference type="RefSeq" id="WP_310310693.1">
    <property type="nucleotide sequence ID" value="NZ_JAVDWU010000001.1"/>
</dbReference>
<dbReference type="InterPro" id="IPR001173">
    <property type="entry name" value="Glyco_trans_2-like"/>
</dbReference>